<dbReference type="PANTHER" id="PTHR30249">
    <property type="entry name" value="PUTATIVE SEROTONIN TRANSPORTER"/>
    <property type="match status" value="1"/>
</dbReference>
<evidence type="ECO:0000256" key="2">
    <source>
        <dbReference type="ARBA" id="ARBA00022692"/>
    </source>
</evidence>
<evidence type="ECO:0000256" key="5">
    <source>
        <dbReference type="SAM" id="Phobius"/>
    </source>
</evidence>
<reference evidence="6" key="1">
    <citation type="submission" date="2023-02" db="EMBL/GenBank/DDBJ databases">
        <authorList>
            <person name="Palmer J.M."/>
        </authorList>
    </citation>
    <scope>NUCLEOTIDE SEQUENCE</scope>
    <source>
        <strain evidence="6">FW57</strain>
    </source>
</reference>
<dbReference type="InterPro" id="IPR007300">
    <property type="entry name" value="CidB/LrgB"/>
</dbReference>
<dbReference type="AlphaFoldDB" id="A0AAD4F5H6"/>
<keyword evidence="7" id="KW-1185">Reference proteome</keyword>
<organism evidence="6 7">
    <name type="scientific">Staphylotrichum longicolle</name>
    <dbReference type="NCBI Taxonomy" id="669026"/>
    <lineage>
        <taxon>Eukaryota</taxon>
        <taxon>Fungi</taxon>
        <taxon>Dikarya</taxon>
        <taxon>Ascomycota</taxon>
        <taxon>Pezizomycotina</taxon>
        <taxon>Sordariomycetes</taxon>
        <taxon>Sordariomycetidae</taxon>
        <taxon>Sordariales</taxon>
        <taxon>Chaetomiaceae</taxon>
        <taxon>Staphylotrichum</taxon>
    </lineage>
</organism>
<keyword evidence="3 5" id="KW-1133">Transmembrane helix</keyword>
<dbReference type="Proteomes" id="UP001197093">
    <property type="component" value="Unassembled WGS sequence"/>
</dbReference>
<evidence type="ECO:0000256" key="3">
    <source>
        <dbReference type="ARBA" id="ARBA00022989"/>
    </source>
</evidence>
<dbReference type="EMBL" id="JAHCVI010000001">
    <property type="protein sequence ID" value="KAG7291143.1"/>
    <property type="molecule type" value="Genomic_DNA"/>
</dbReference>
<feature type="transmembrane region" description="Helical" evidence="5">
    <location>
        <begin position="64"/>
        <end position="85"/>
    </location>
</feature>
<evidence type="ECO:0008006" key="8">
    <source>
        <dbReference type="Google" id="ProtNLM"/>
    </source>
</evidence>
<keyword evidence="2 5" id="KW-0812">Transmembrane</keyword>
<accession>A0AAD4F5H6</accession>
<dbReference type="PANTHER" id="PTHR30249:SF0">
    <property type="entry name" value="PLASTIDAL GLYCOLATE_GLYCERATE TRANSLOCATOR 1, CHLOROPLASTIC"/>
    <property type="match status" value="1"/>
</dbReference>
<proteinExistence type="predicted"/>
<name>A0AAD4F5H6_9PEZI</name>
<comment type="caution">
    <text evidence="6">The sequence shown here is derived from an EMBL/GenBank/DDBJ whole genome shotgun (WGS) entry which is preliminary data.</text>
</comment>
<protein>
    <recommendedName>
        <fullName evidence="8">LrgB-like protein</fullName>
    </recommendedName>
</protein>
<feature type="transmembrane region" description="Helical" evidence="5">
    <location>
        <begin position="97"/>
        <end position="119"/>
    </location>
</feature>
<keyword evidence="4 5" id="KW-0472">Membrane</keyword>
<evidence type="ECO:0000256" key="1">
    <source>
        <dbReference type="ARBA" id="ARBA00004141"/>
    </source>
</evidence>
<evidence type="ECO:0000256" key="4">
    <source>
        <dbReference type="ARBA" id="ARBA00023136"/>
    </source>
</evidence>
<evidence type="ECO:0000313" key="6">
    <source>
        <dbReference type="EMBL" id="KAG7291143.1"/>
    </source>
</evidence>
<sequence>MAGVFLVFAIGGCAIPELEEFYKKRLKRAARLGTFALHHPILLLSWVSTLALGLPLRCALHYDVPLATTLLLSIWLTILALQTAIKSSLSLAPWQLTLLASLSNSVLWTALAMIAYIFADASLSHRPLATMLDTLQTHTPLSTLLLVHASPSSSSSSSSSSPAQTNHFMAAGDLATTLLNSGLVAWGLKLYEHRARLLPPHRLSAALALGNVACGPLLAHALGVALEQGAGVRGAQRDDCVGGTHASSEAGRSAAVTVAQRQGANDPRTVAAGVTVGVNAAAMGTAYLYEVQSEAAPYAALSMIALGVMTVVFSSISPLARWVVDRVAA</sequence>
<comment type="subcellular location">
    <subcellularLocation>
        <location evidence="1">Membrane</location>
        <topology evidence="1">Multi-pass membrane protein</topology>
    </subcellularLocation>
</comment>
<evidence type="ECO:0000313" key="7">
    <source>
        <dbReference type="Proteomes" id="UP001197093"/>
    </source>
</evidence>
<dbReference type="GO" id="GO:0016020">
    <property type="term" value="C:membrane"/>
    <property type="evidence" value="ECO:0007669"/>
    <property type="project" value="UniProtKB-SubCell"/>
</dbReference>
<feature type="transmembrane region" description="Helical" evidence="5">
    <location>
        <begin position="30"/>
        <end position="52"/>
    </location>
</feature>
<gene>
    <name evidence="6" type="ORF">NEMBOFW57_001154</name>
</gene>
<dbReference type="Pfam" id="PF04172">
    <property type="entry name" value="LrgB"/>
    <property type="match status" value="1"/>
</dbReference>
<feature type="transmembrane region" description="Helical" evidence="5">
    <location>
        <begin position="270"/>
        <end position="289"/>
    </location>
</feature>
<feature type="transmembrane region" description="Helical" evidence="5">
    <location>
        <begin position="295"/>
        <end position="316"/>
    </location>
</feature>